<evidence type="ECO:0008006" key="5">
    <source>
        <dbReference type="Google" id="ProtNLM"/>
    </source>
</evidence>
<proteinExistence type="predicted"/>
<keyword evidence="2" id="KW-1133">Transmembrane helix</keyword>
<evidence type="ECO:0000313" key="4">
    <source>
        <dbReference type="Proteomes" id="UP001600894"/>
    </source>
</evidence>
<keyword evidence="2" id="KW-0812">Transmembrane</keyword>
<feature type="transmembrane region" description="Helical" evidence="2">
    <location>
        <begin position="347"/>
        <end position="365"/>
    </location>
</feature>
<feature type="region of interest" description="Disordered" evidence="1">
    <location>
        <begin position="422"/>
        <end position="446"/>
    </location>
</feature>
<feature type="transmembrane region" description="Helical" evidence="2">
    <location>
        <begin position="235"/>
        <end position="256"/>
    </location>
</feature>
<dbReference type="InterPro" id="IPR010540">
    <property type="entry name" value="CmpB_TMEM229"/>
</dbReference>
<organism evidence="3 4">
    <name type="scientific">Enterocloster alcoholdehydrogenati</name>
    <dbReference type="NCBI Taxonomy" id="2547410"/>
    <lineage>
        <taxon>Bacteria</taxon>
        <taxon>Bacillati</taxon>
        <taxon>Bacillota</taxon>
        <taxon>Clostridia</taxon>
        <taxon>Lachnospirales</taxon>
        <taxon>Lachnospiraceae</taxon>
        <taxon>Enterocloster</taxon>
    </lineage>
</organism>
<name>A0ABQ0B0B0_9FIRM</name>
<dbReference type="Pfam" id="PF06541">
    <property type="entry name" value="ABC_trans_CmpB"/>
    <property type="match status" value="2"/>
</dbReference>
<dbReference type="RefSeq" id="WP_176254520.1">
    <property type="nucleotide sequence ID" value="NZ_BAABXL010000001.1"/>
</dbReference>
<comment type="caution">
    <text evidence="3">The sequence shown here is derived from an EMBL/GenBank/DDBJ whole genome shotgun (WGS) entry which is preliminary data.</text>
</comment>
<sequence length="479" mass="53896">MNYTGYELLWLFAVYSAAGWWLEVGAAAVKRHRFVNRGYLNGPFCPVYGLSAAAFAVFLPELKEHLVFLFLGGMILAAFTEYICGFLLERIFRQKWWDYSEKRFCAGGYVALETSIFWGICAVLCIRVFNPFLIKLIHILPAGAGKLLLGIILGTALLDGLGSSAAVFQMHRRLRKMASQVSGDMQRLADSFGNALTRRIQRRMMGAYPGLKAERLIAGQRHEAAENEHSAEKTVFAAGCCFYKLTALFFIGAFLGDITETVFCYSRTGIIMSRSSVVYGPFSIVWGFGCVLLTAFLYPYREKNDRYIFLAGTILGGAYEYICSVFSELVFGTVFWDYSAIPFNLGGRINLLYCFFWGIVAVVWLKILYPFLSRAIERIPVKWGKFLCNGLILFMVFDMAVSGLALGRYSARQDKEVLQSQMGSQEASLQKAAGEEERAGTEMGREEGNTLAEGLNGWLDYHFPDERMKRIYPNAKFVD</sequence>
<dbReference type="EMBL" id="BAABXL010000001">
    <property type="protein sequence ID" value="GAA6269725.1"/>
    <property type="molecule type" value="Genomic_DNA"/>
</dbReference>
<keyword evidence="4" id="KW-1185">Reference proteome</keyword>
<feature type="compositionally biased region" description="Basic and acidic residues" evidence="1">
    <location>
        <begin position="433"/>
        <end position="446"/>
    </location>
</feature>
<feature type="transmembrane region" description="Helical" evidence="2">
    <location>
        <begin position="149"/>
        <end position="168"/>
    </location>
</feature>
<feature type="transmembrane region" description="Helical" evidence="2">
    <location>
        <begin position="307"/>
        <end position="327"/>
    </location>
</feature>
<feature type="transmembrane region" description="Helical" evidence="2">
    <location>
        <begin position="65"/>
        <end position="88"/>
    </location>
</feature>
<feature type="transmembrane region" description="Helical" evidence="2">
    <location>
        <begin position="38"/>
        <end position="59"/>
    </location>
</feature>
<evidence type="ECO:0000256" key="2">
    <source>
        <dbReference type="SAM" id="Phobius"/>
    </source>
</evidence>
<evidence type="ECO:0000313" key="3">
    <source>
        <dbReference type="EMBL" id="GAA6269725.1"/>
    </source>
</evidence>
<protein>
    <recommendedName>
        <fullName evidence="5">ABC transporter permease</fullName>
    </recommendedName>
</protein>
<feature type="transmembrane region" description="Helical" evidence="2">
    <location>
        <begin position="386"/>
        <end position="406"/>
    </location>
</feature>
<evidence type="ECO:0000256" key="1">
    <source>
        <dbReference type="SAM" id="MobiDB-lite"/>
    </source>
</evidence>
<feature type="transmembrane region" description="Helical" evidence="2">
    <location>
        <begin position="109"/>
        <end position="129"/>
    </location>
</feature>
<keyword evidence="2" id="KW-0472">Membrane</keyword>
<gene>
    <name evidence="3" type="ORF">F130042H8_27850</name>
</gene>
<feature type="transmembrane region" description="Helical" evidence="2">
    <location>
        <begin position="276"/>
        <end position="300"/>
    </location>
</feature>
<reference evidence="3 4" key="1">
    <citation type="submission" date="2024-04" db="EMBL/GenBank/DDBJ databases">
        <title>Defined microbial consortia suppress multidrug-resistant proinflammatory Enterobacteriaceae via ecological control.</title>
        <authorList>
            <person name="Furuichi M."/>
            <person name="Kawaguchi T."/>
            <person name="Pust M."/>
            <person name="Yasuma K."/>
            <person name="Plichta D."/>
            <person name="Hasegawa N."/>
            <person name="Ohya T."/>
            <person name="Bhattarai S."/>
            <person name="Sasajima S."/>
            <person name="Aoto Y."/>
            <person name="Tuganbaev T."/>
            <person name="Yaginuma M."/>
            <person name="Ueda M."/>
            <person name="Okahashi N."/>
            <person name="Amafuji K."/>
            <person name="Kiridooshi Y."/>
            <person name="Sugita K."/>
            <person name="Strazar M."/>
            <person name="Skelly A."/>
            <person name="Suda W."/>
            <person name="Hattori M."/>
            <person name="Nakamoto N."/>
            <person name="Caballero S."/>
            <person name="Norman J."/>
            <person name="Olle B."/>
            <person name="Tanoue T."/>
            <person name="Arita M."/>
            <person name="Bucci V."/>
            <person name="Atarashi K."/>
            <person name="Xavier R."/>
            <person name="Honda K."/>
        </authorList>
    </citation>
    <scope>NUCLEOTIDE SEQUENCE [LARGE SCALE GENOMIC DNA]</scope>
    <source>
        <strain evidence="4">f13</strain>
    </source>
</reference>
<feature type="transmembrane region" description="Helical" evidence="2">
    <location>
        <begin position="6"/>
        <end position="26"/>
    </location>
</feature>
<accession>A0ABQ0B0B0</accession>
<dbReference type="Proteomes" id="UP001600894">
    <property type="component" value="Unassembled WGS sequence"/>
</dbReference>